<keyword evidence="7" id="KW-1185">Reference proteome</keyword>
<evidence type="ECO:0000256" key="5">
    <source>
        <dbReference type="ARBA" id="ARBA00026215"/>
    </source>
</evidence>
<dbReference type="Ensembl" id="ENSCCRT00000013089.2">
    <property type="protein sequence ID" value="ENSCCRP00000011958.2"/>
    <property type="gene ID" value="ENSCCRG00000006946.2"/>
</dbReference>
<sequence>MADDLDELLDEVESKFCCSTSASKQSTYALKQTDQKCVNPEDKTQSRKQGYKKARDDCDIDAMLQEILDDDYQPTSTHESIAAKTSRSDACSQTMSKKCCPVFLGGSSVPHGIGTSVSQRACNRLRCTSCDFSVIMFEDQEWDSSCDYLFFRNNMPDHHKLKAKLRRKKDGRAYACQCSWHSAMSLSDLREQQQLKILLKKHSGIARARLCYIPWFSGT</sequence>
<dbReference type="GeneTree" id="ENSGT00390000006173"/>
<dbReference type="OMA" id="RAKMEPS"/>
<keyword evidence="3" id="KW-0963">Cytoplasm</keyword>
<protein>
    <recommendedName>
        <fullName evidence="5">Cilia- and flagella-associated protein 418</fullName>
    </recommendedName>
</protein>
<dbReference type="AlphaFoldDB" id="A0A8C0YQY3"/>
<evidence type="ECO:0000256" key="1">
    <source>
        <dbReference type="ARBA" id="ARBA00004437"/>
    </source>
</evidence>
<evidence type="ECO:0000256" key="2">
    <source>
        <dbReference type="ARBA" id="ARBA00004496"/>
    </source>
</evidence>
<dbReference type="GO" id="GO:0005829">
    <property type="term" value="C:cytosol"/>
    <property type="evidence" value="ECO:0007669"/>
    <property type="project" value="TreeGrafter"/>
</dbReference>
<organism evidence="6 7">
    <name type="scientific">Cyprinus carpio carpio</name>
    <dbReference type="NCBI Taxonomy" id="630221"/>
    <lineage>
        <taxon>Eukaryota</taxon>
        <taxon>Metazoa</taxon>
        <taxon>Chordata</taxon>
        <taxon>Craniata</taxon>
        <taxon>Vertebrata</taxon>
        <taxon>Euteleostomi</taxon>
        <taxon>Actinopterygii</taxon>
        <taxon>Neopterygii</taxon>
        <taxon>Teleostei</taxon>
        <taxon>Ostariophysi</taxon>
        <taxon>Cypriniformes</taxon>
        <taxon>Cyprinidae</taxon>
        <taxon>Cyprininae</taxon>
        <taxon>Cyprinus</taxon>
    </lineage>
</organism>
<accession>A0A8C0YQY3</accession>
<evidence type="ECO:0000256" key="4">
    <source>
        <dbReference type="ARBA" id="ARBA00024819"/>
    </source>
</evidence>
<comment type="function">
    <text evidence="4">May be involved in photoreceptor outer segment disk morphogenesis.</text>
</comment>
<proteinExistence type="predicted"/>
<name>A0A8C0YQY3_CYPCA</name>
<dbReference type="PANTHER" id="PTHR33958">
    <property type="entry name" value="PROTEIN C8ORF37"/>
    <property type="match status" value="1"/>
</dbReference>
<dbReference type="InterPro" id="IPR029239">
    <property type="entry name" value="CFAP418"/>
</dbReference>
<dbReference type="Pfam" id="PF14996">
    <property type="entry name" value="RMP"/>
    <property type="match status" value="1"/>
</dbReference>
<evidence type="ECO:0000313" key="6">
    <source>
        <dbReference type="Ensembl" id="ENSCCRP00000011958.2"/>
    </source>
</evidence>
<dbReference type="Proteomes" id="UP001108240">
    <property type="component" value="Unplaced"/>
</dbReference>
<reference evidence="6" key="2">
    <citation type="submission" date="2025-09" db="UniProtKB">
        <authorList>
            <consortium name="Ensembl"/>
        </authorList>
    </citation>
    <scope>IDENTIFICATION</scope>
</reference>
<dbReference type="PANTHER" id="PTHR33958:SF1">
    <property type="entry name" value="CILIA- AND FLAGELLA-ASSOCIATED PROTEIN 418"/>
    <property type="match status" value="1"/>
</dbReference>
<comment type="subcellular location">
    <subcellularLocation>
        <location evidence="2">Cytoplasm</location>
    </subcellularLocation>
    <subcellularLocation>
        <location evidence="1">Photoreceptor inner segment</location>
    </subcellularLocation>
</comment>
<reference evidence="6" key="1">
    <citation type="submission" date="2025-08" db="UniProtKB">
        <authorList>
            <consortium name="Ensembl"/>
        </authorList>
    </citation>
    <scope>IDENTIFICATION</scope>
</reference>
<dbReference type="GO" id="GO:0001917">
    <property type="term" value="C:photoreceptor inner segment"/>
    <property type="evidence" value="ECO:0007669"/>
    <property type="project" value="UniProtKB-SubCell"/>
</dbReference>
<evidence type="ECO:0000256" key="3">
    <source>
        <dbReference type="ARBA" id="ARBA00022490"/>
    </source>
</evidence>
<evidence type="ECO:0000313" key="7">
    <source>
        <dbReference type="Proteomes" id="UP001108240"/>
    </source>
</evidence>